<dbReference type="Pfam" id="PF07791">
    <property type="entry name" value="Imm11"/>
    <property type="match status" value="1"/>
</dbReference>
<evidence type="ECO:0000313" key="3">
    <source>
        <dbReference type="Proteomes" id="UP000046176"/>
    </source>
</evidence>
<evidence type="ECO:0000313" key="2">
    <source>
        <dbReference type="EMBL" id="CDZ41050.1"/>
    </source>
</evidence>
<protein>
    <recommendedName>
        <fullName evidence="1">Immunity MXAN-0049 protein domain-containing protein</fullName>
    </recommendedName>
</protein>
<accession>A0A0T7G1A7</accession>
<dbReference type="Proteomes" id="UP000046176">
    <property type="component" value="Unassembled WGS sequence"/>
</dbReference>
<feature type="domain" description="Immunity MXAN-0049 protein" evidence="1">
    <location>
        <begin position="21"/>
        <end position="204"/>
    </location>
</feature>
<dbReference type="AlphaFoldDB" id="A0A0T7G1A7"/>
<name>A0A0T7G1A7_NEOGA</name>
<dbReference type="RefSeq" id="WP_046669478.1">
    <property type="nucleotide sequence ID" value="NZ_CCRH01000026.1"/>
</dbReference>
<dbReference type="InterPro" id="IPR012433">
    <property type="entry name" value="Imm11"/>
</dbReference>
<evidence type="ECO:0000259" key="1">
    <source>
        <dbReference type="Pfam" id="PF07791"/>
    </source>
</evidence>
<proteinExistence type="predicted"/>
<sequence length="215" mass="24253">MSNVVSLRPKRVRAPKHIGAFFELGPTYANGDHGLELENGYKLITPPRVMLGPGPDQKYGFPEFPEVPILRPEKQHYDRPPKDLEQFHLYWLISQRLKDVLERVDPAGVSFADCEVFHISGKPIEPRHHLCDVVREVDALDETASKVAVRYIDGEKLYSLGGDPELSFKRDVLGDAHIFRQKNMGGVFCDALLKQAIVDAGIKNPLHFCDVSIRV</sequence>
<organism evidence="2 3">
    <name type="scientific">Neorhizobium galegae bv. officinalis</name>
    <dbReference type="NCBI Taxonomy" id="323656"/>
    <lineage>
        <taxon>Bacteria</taxon>
        <taxon>Pseudomonadati</taxon>
        <taxon>Pseudomonadota</taxon>
        <taxon>Alphaproteobacteria</taxon>
        <taxon>Hyphomicrobiales</taxon>
        <taxon>Rhizobiaceae</taxon>
        <taxon>Rhizobium/Agrobacterium group</taxon>
        <taxon>Neorhizobium</taxon>
    </lineage>
</organism>
<gene>
    <name evidence="2" type="ORF">NGAL_HAMBI1145_56950</name>
</gene>
<reference evidence="2 3" key="1">
    <citation type="submission" date="2014-08" db="EMBL/GenBank/DDBJ databases">
        <authorList>
            <person name="Chen Y.-H."/>
        </authorList>
    </citation>
    <scope>NUCLEOTIDE SEQUENCE [LARGE SCALE GENOMIC DNA]</scope>
</reference>
<dbReference type="OrthoDB" id="8362313at2"/>
<dbReference type="EMBL" id="CCRH01000026">
    <property type="protein sequence ID" value="CDZ41050.1"/>
    <property type="molecule type" value="Genomic_DNA"/>
</dbReference>